<organism evidence="1">
    <name type="scientific">Eutreptiella gymnastica</name>
    <dbReference type="NCBI Taxonomy" id="73025"/>
    <lineage>
        <taxon>Eukaryota</taxon>
        <taxon>Discoba</taxon>
        <taxon>Euglenozoa</taxon>
        <taxon>Euglenida</taxon>
        <taxon>Spirocuta</taxon>
        <taxon>Euglenophyceae</taxon>
        <taxon>Eutreptiales</taxon>
        <taxon>Eutreptiaceae</taxon>
        <taxon>Eutreptiella</taxon>
    </lineage>
</organism>
<dbReference type="EMBL" id="HBJA01124325">
    <property type="protein sequence ID" value="CAE0831532.1"/>
    <property type="molecule type" value="Transcribed_RNA"/>
</dbReference>
<reference evidence="1" key="1">
    <citation type="submission" date="2021-01" db="EMBL/GenBank/DDBJ databases">
        <authorList>
            <person name="Corre E."/>
            <person name="Pelletier E."/>
            <person name="Niang G."/>
            <person name="Scheremetjew M."/>
            <person name="Finn R."/>
            <person name="Kale V."/>
            <person name="Holt S."/>
            <person name="Cochrane G."/>
            <person name="Meng A."/>
            <person name="Brown T."/>
            <person name="Cohen L."/>
        </authorList>
    </citation>
    <scope>NUCLEOTIDE SEQUENCE</scope>
    <source>
        <strain evidence="1">CCMP1594</strain>
    </source>
</reference>
<sequence>MELFGSWVLSGSGPQFQGLAKVKGSQAACRFQVSCFYEQQQQVPRICLLARDHLFQLCHAIALIVSPVDGGYCNRRGCSLLLQLVLRAVVVVLHAAATAVVAGCCCNLWCCCWIVAVHLLHPAMLPEVSGAAHQ</sequence>
<name>A0A7S4GBN3_9EUGL</name>
<gene>
    <name evidence="1" type="ORF">EGYM00163_LOCUS42814</name>
</gene>
<accession>A0A7S4GBN3</accession>
<evidence type="ECO:0000313" key="1">
    <source>
        <dbReference type="EMBL" id="CAE0831532.1"/>
    </source>
</evidence>
<dbReference type="AlphaFoldDB" id="A0A7S4GBN3"/>
<proteinExistence type="predicted"/>
<protein>
    <submittedName>
        <fullName evidence="1">Uncharacterized protein</fullName>
    </submittedName>
</protein>